<keyword evidence="1" id="KW-0802">TPR repeat</keyword>
<dbReference type="GO" id="GO:0006508">
    <property type="term" value="P:proteolysis"/>
    <property type="evidence" value="ECO:0007669"/>
    <property type="project" value="UniProtKB-KW"/>
</dbReference>
<dbReference type="Proteomes" id="UP000516349">
    <property type="component" value="Chromosome"/>
</dbReference>
<dbReference type="EMBL" id="CP060244">
    <property type="protein sequence ID" value="QNT78502.1"/>
    <property type="molecule type" value="Genomic_DNA"/>
</dbReference>
<dbReference type="InterPro" id="IPR011990">
    <property type="entry name" value="TPR-like_helical_dom_sf"/>
</dbReference>
<feature type="repeat" description="TPR" evidence="1">
    <location>
        <begin position="247"/>
        <end position="280"/>
    </location>
</feature>
<dbReference type="AlphaFoldDB" id="A0A7H1NRU2"/>
<evidence type="ECO:0000313" key="2">
    <source>
        <dbReference type="EMBL" id="QNT78502.1"/>
    </source>
</evidence>
<keyword evidence="2" id="KW-0378">Hydrolase</keyword>
<dbReference type="Gene3D" id="3.40.50.2000">
    <property type="entry name" value="Glycogen Phosphorylase B"/>
    <property type="match status" value="1"/>
</dbReference>
<evidence type="ECO:0000313" key="3">
    <source>
        <dbReference type="Proteomes" id="UP000516349"/>
    </source>
</evidence>
<dbReference type="Pfam" id="PF13429">
    <property type="entry name" value="TPR_15"/>
    <property type="match status" value="1"/>
</dbReference>
<evidence type="ECO:0000256" key="1">
    <source>
        <dbReference type="PROSITE-ProRule" id="PRU00339"/>
    </source>
</evidence>
<dbReference type="SMART" id="SM00028">
    <property type="entry name" value="TPR"/>
    <property type="match status" value="7"/>
</dbReference>
<dbReference type="SUPFAM" id="SSF48452">
    <property type="entry name" value="TPR-like"/>
    <property type="match status" value="2"/>
</dbReference>
<dbReference type="PROSITE" id="PS50005">
    <property type="entry name" value="TPR"/>
    <property type="match status" value="3"/>
</dbReference>
<keyword evidence="3" id="KW-1185">Reference proteome</keyword>
<dbReference type="PANTHER" id="PTHR12558">
    <property type="entry name" value="CELL DIVISION CYCLE 16,23,27"/>
    <property type="match status" value="1"/>
</dbReference>
<dbReference type="PANTHER" id="PTHR12558:SF33">
    <property type="entry name" value="BLL7664 PROTEIN"/>
    <property type="match status" value="1"/>
</dbReference>
<gene>
    <name evidence="2" type="primary">bepA_2</name>
    <name evidence="2" type="ORF">JGUZn3_12760</name>
</gene>
<keyword evidence="2" id="KW-0645">Protease</keyword>
<name>A0A7H1NRU2_9PROT</name>
<dbReference type="SUPFAM" id="SSF53756">
    <property type="entry name" value="UDP-Glycosyltransferase/glycogen phosphorylase"/>
    <property type="match status" value="1"/>
</dbReference>
<reference evidence="2 3" key="1">
    <citation type="submission" date="2020-08" db="EMBL/GenBank/DDBJ databases">
        <title>Complete genome sequence of Entomobacter blattae G55GP.</title>
        <authorList>
            <person name="Poehlein A."/>
            <person name="Guzman J."/>
            <person name="Daniel R."/>
            <person name="Vilcinskas A."/>
        </authorList>
    </citation>
    <scope>NUCLEOTIDE SEQUENCE [LARGE SCALE GENOMIC DNA]</scope>
    <source>
        <strain evidence="2 3">G55GP</strain>
    </source>
</reference>
<proteinExistence type="predicted"/>
<accession>A0A7H1NRU2</accession>
<dbReference type="InterPro" id="IPR019734">
    <property type="entry name" value="TPR_rpt"/>
</dbReference>
<protein>
    <submittedName>
        <fullName evidence="2">Beta-barrel assembly-enhancing protease</fullName>
        <ecNumber evidence="2">3.4.-.-</ecNumber>
    </submittedName>
</protein>
<organism evidence="2 3">
    <name type="scientific">Entomobacter blattae</name>
    <dbReference type="NCBI Taxonomy" id="2762277"/>
    <lineage>
        <taxon>Bacteria</taxon>
        <taxon>Pseudomonadati</taxon>
        <taxon>Pseudomonadota</taxon>
        <taxon>Alphaproteobacteria</taxon>
        <taxon>Acetobacterales</taxon>
        <taxon>Acetobacteraceae</taxon>
        <taxon>Entomobacter</taxon>
    </lineage>
</organism>
<dbReference type="GO" id="GO:0008233">
    <property type="term" value="F:peptidase activity"/>
    <property type="evidence" value="ECO:0007669"/>
    <property type="project" value="UniProtKB-KW"/>
</dbReference>
<dbReference type="KEGG" id="ebla:JGUZn3_12760"/>
<feature type="repeat" description="TPR" evidence="1">
    <location>
        <begin position="213"/>
        <end position="246"/>
    </location>
</feature>
<dbReference type="EC" id="3.4.-.-" evidence="2"/>
<feature type="repeat" description="TPR" evidence="1">
    <location>
        <begin position="111"/>
        <end position="144"/>
    </location>
</feature>
<dbReference type="Gene3D" id="1.25.40.10">
    <property type="entry name" value="Tetratricopeptide repeat domain"/>
    <property type="match status" value="1"/>
</dbReference>
<sequence length="654" mass="73203">MLMQHNNVSRHSLLEQAEQALYDGNAELAEECFKEFARFFPQKGEGWCGLAWLALQAGQNEMAVALASRAVERDPQSAYYIVLGQALERVGHVQEAEAAFVLATTDDPQNAEAFFSYGLFLFAQGRVSEAEKMLRHAVNLAPQEKRYCQGLARFYLDTHQVAPALEIWEHAVKRFPEDVSLQQEYATLLGALGRTQEALEGLHRVVKLLPEDAAALSNLGAGLFAANLHEEARNVLERSLQIKPNSPEALSNLGLVFMAQGYLPEAGMMFERAAKLAPGDEKILLNYATLLTDMGQKPKATQIYTHILERFKETENPIAHQAQFNLSTITLSEGKMAQGWSGFDARRFLLGSAPQSVPLPEWDGSADETATILIIPEQGLGDFIQFLRYIPYASKRVRLIVEVPSALLGLVRSSTALKAQLWKSCQFIEQGSYRYGATARVNLLSLPYVLKRFSVPDFFPYLGNAKALGQEWDSGMGGYSASRVSRRSMRLRQRLRVGIVWAGSSTYRFDRRRSIAFEQFIPLLKEQNAVEWWSLQYGVGADFFAQHAPDVAIKPLQSRTMAQTAEIMTGLDLIISVDTALVHLAGAMGLPTWLLNRFGGDWRWSAPFWNADGSSVWYSSLRHFTQMTYQPPEKAWTELLKTLSNSLTERVGNF</sequence>